<feature type="compositionally biased region" description="Basic and acidic residues" evidence="7">
    <location>
        <begin position="64"/>
        <end position="75"/>
    </location>
</feature>
<comment type="caution">
    <text evidence="10">The sequence shown here is derived from an EMBL/GenBank/DDBJ whole genome shotgun (WGS) entry which is preliminary data.</text>
</comment>
<evidence type="ECO:0000256" key="3">
    <source>
        <dbReference type="ARBA" id="ARBA00022692"/>
    </source>
</evidence>
<dbReference type="EMBL" id="DYDO01000001">
    <property type="protein sequence ID" value="DBA34108.1"/>
    <property type="molecule type" value="Genomic_DNA"/>
</dbReference>
<dbReference type="PANTHER" id="PTHR15076">
    <property type="entry name" value="CD99/MIC2 PROTEIN RELATED"/>
    <property type="match status" value="1"/>
</dbReference>
<dbReference type="GO" id="GO:0072683">
    <property type="term" value="P:T cell extravasation"/>
    <property type="evidence" value="ECO:0007669"/>
    <property type="project" value="TreeGrafter"/>
</dbReference>
<comment type="subcellular location">
    <subcellularLocation>
        <location evidence="1">Membrane</location>
        <topology evidence="1">Single-pass type I membrane protein</topology>
    </subcellularLocation>
</comment>
<dbReference type="Pfam" id="PF12301">
    <property type="entry name" value="CD99L2"/>
    <property type="match status" value="1"/>
</dbReference>
<dbReference type="Proteomes" id="UP001181693">
    <property type="component" value="Unassembled WGS sequence"/>
</dbReference>
<evidence type="ECO:0000256" key="6">
    <source>
        <dbReference type="ARBA" id="ARBA00023136"/>
    </source>
</evidence>
<dbReference type="AlphaFoldDB" id="A0AAV3B265"/>
<proteinExistence type="inferred from homology"/>
<evidence type="ECO:0000313" key="10">
    <source>
        <dbReference type="EMBL" id="DBA34108.1"/>
    </source>
</evidence>
<feature type="compositionally biased region" description="Basic and acidic residues" evidence="7">
    <location>
        <begin position="41"/>
        <end position="53"/>
    </location>
</feature>
<keyword evidence="11" id="KW-1185">Reference proteome</keyword>
<gene>
    <name evidence="10" type="ORF">GDO54_001706</name>
</gene>
<name>A0AAV3B265_PYXAD</name>
<keyword evidence="4 9" id="KW-0732">Signal</keyword>
<accession>A0AAV3B265</accession>
<evidence type="ECO:0000256" key="8">
    <source>
        <dbReference type="SAM" id="Phobius"/>
    </source>
</evidence>
<reference evidence="10" key="1">
    <citation type="thesis" date="2020" institute="ProQuest LLC" country="789 East Eisenhower Parkway, Ann Arbor, MI, USA">
        <title>Comparative Genomics and Chromosome Evolution.</title>
        <authorList>
            <person name="Mudd A.B."/>
        </authorList>
    </citation>
    <scope>NUCLEOTIDE SEQUENCE</scope>
    <source>
        <strain evidence="10">1538</strain>
        <tissue evidence="10">Blood</tissue>
    </source>
</reference>
<evidence type="ECO:0000256" key="5">
    <source>
        <dbReference type="ARBA" id="ARBA00022989"/>
    </source>
</evidence>
<feature type="region of interest" description="Disordered" evidence="7">
    <location>
        <begin position="178"/>
        <end position="207"/>
    </location>
</feature>
<protein>
    <recommendedName>
        <fullName evidence="12">CD99 antigen</fullName>
    </recommendedName>
</protein>
<keyword evidence="6 8" id="KW-0472">Membrane</keyword>
<evidence type="ECO:0000256" key="7">
    <source>
        <dbReference type="SAM" id="MobiDB-lite"/>
    </source>
</evidence>
<feature type="region of interest" description="Disordered" evidence="7">
    <location>
        <begin position="30"/>
        <end position="144"/>
    </location>
</feature>
<comment type="similarity">
    <text evidence="2">Belongs to the CD99 family.</text>
</comment>
<sequence>MTMRLPALFCLLFLITGIRGQEDFDLGDAVDDGDPTVAPTPKKEIIPTKKPADAPKPATSAPKSDPKTDDNKDFNLDDAVGGDEPPTKKPQPAQPGQGGGGGGGTFGDDDLFDAAGGVHPNDPKETDGKPGAGEEQQGDGQEKQSVIAGILSALGVAAVGAVSSFIAYQKKKLCFKGQAEPDPENVNMDNQKGDQNDPQAQTNLLSK</sequence>
<evidence type="ECO:0000313" key="11">
    <source>
        <dbReference type="Proteomes" id="UP001181693"/>
    </source>
</evidence>
<keyword evidence="3 8" id="KW-0812">Transmembrane</keyword>
<dbReference type="InterPro" id="IPR022078">
    <property type="entry name" value="CD99L2"/>
</dbReference>
<feature type="transmembrane region" description="Helical" evidence="8">
    <location>
        <begin position="146"/>
        <end position="168"/>
    </location>
</feature>
<dbReference type="GO" id="GO:2000391">
    <property type="term" value="P:positive regulation of neutrophil extravasation"/>
    <property type="evidence" value="ECO:0007669"/>
    <property type="project" value="TreeGrafter"/>
</dbReference>
<feature type="signal peptide" evidence="9">
    <location>
        <begin position="1"/>
        <end position="20"/>
    </location>
</feature>
<evidence type="ECO:0000256" key="1">
    <source>
        <dbReference type="ARBA" id="ARBA00004479"/>
    </source>
</evidence>
<organism evidence="10 11">
    <name type="scientific">Pyxicephalus adspersus</name>
    <name type="common">African bullfrog</name>
    <dbReference type="NCBI Taxonomy" id="30357"/>
    <lineage>
        <taxon>Eukaryota</taxon>
        <taxon>Metazoa</taxon>
        <taxon>Chordata</taxon>
        <taxon>Craniata</taxon>
        <taxon>Vertebrata</taxon>
        <taxon>Euteleostomi</taxon>
        <taxon>Amphibia</taxon>
        <taxon>Batrachia</taxon>
        <taxon>Anura</taxon>
        <taxon>Neobatrachia</taxon>
        <taxon>Ranoidea</taxon>
        <taxon>Pyxicephalidae</taxon>
        <taxon>Pyxicephalinae</taxon>
        <taxon>Pyxicephalus</taxon>
    </lineage>
</organism>
<feature type="compositionally biased region" description="Gly residues" evidence="7">
    <location>
        <begin position="96"/>
        <end position="106"/>
    </location>
</feature>
<feature type="compositionally biased region" description="Polar residues" evidence="7">
    <location>
        <begin position="196"/>
        <end position="207"/>
    </location>
</feature>
<evidence type="ECO:0008006" key="12">
    <source>
        <dbReference type="Google" id="ProtNLM"/>
    </source>
</evidence>
<dbReference type="GO" id="GO:0034109">
    <property type="term" value="P:homotypic cell-cell adhesion"/>
    <property type="evidence" value="ECO:0007669"/>
    <property type="project" value="TreeGrafter"/>
</dbReference>
<evidence type="ECO:0000256" key="2">
    <source>
        <dbReference type="ARBA" id="ARBA00008763"/>
    </source>
</evidence>
<evidence type="ECO:0000256" key="9">
    <source>
        <dbReference type="SAM" id="SignalP"/>
    </source>
</evidence>
<dbReference type="GO" id="GO:0005886">
    <property type="term" value="C:plasma membrane"/>
    <property type="evidence" value="ECO:0007669"/>
    <property type="project" value="TreeGrafter"/>
</dbReference>
<dbReference type="PANTHER" id="PTHR15076:SF15">
    <property type="entry name" value="CD99 ANTIGEN"/>
    <property type="match status" value="1"/>
</dbReference>
<feature type="chain" id="PRO_5043483723" description="CD99 antigen" evidence="9">
    <location>
        <begin position="21"/>
        <end position="207"/>
    </location>
</feature>
<keyword evidence="5 8" id="KW-1133">Transmembrane helix</keyword>
<evidence type="ECO:0000256" key="4">
    <source>
        <dbReference type="ARBA" id="ARBA00022729"/>
    </source>
</evidence>